<evidence type="ECO:0000256" key="5">
    <source>
        <dbReference type="ARBA" id="ARBA00022842"/>
    </source>
</evidence>
<evidence type="ECO:0000313" key="7">
    <source>
        <dbReference type="EMBL" id="TFH94496.1"/>
    </source>
</evidence>
<dbReference type="STRING" id="1122973.GCA_000379925_01357"/>
<organism evidence="7 8">
    <name type="scientific">Porphyromonas levii</name>
    <dbReference type="NCBI Taxonomy" id="28114"/>
    <lineage>
        <taxon>Bacteria</taxon>
        <taxon>Pseudomonadati</taxon>
        <taxon>Bacteroidota</taxon>
        <taxon>Bacteroidia</taxon>
        <taxon>Bacteroidales</taxon>
        <taxon>Porphyromonadaceae</taxon>
        <taxon>Porphyromonas</taxon>
    </lineage>
</organism>
<protein>
    <submittedName>
        <fullName evidence="7">Polyprenyl synthetase family protein</fullName>
    </submittedName>
</protein>
<evidence type="ECO:0000256" key="2">
    <source>
        <dbReference type="ARBA" id="ARBA00006706"/>
    </source>
</evidence>
<dbReference type="SUPFAM" id="SSF48576">
    <property type="entry name" value="Terpenoid synthases"/>
    <property type="match status" value="1"/>
</dbReference>
<evidence type="ECO:0000256" key="1">
    <source>
        <dbReference type="ARBA" id="ARBA00001946"/>
    </source>
</evidence>
<name>A0A4Y8WPW8_9PORP</name>
<evidence type="ECO:0000256" key="6">
    <source>
        <dbReference type="RuleBase" id="RU004466"/>
    </source>
</evidence>
<sequence>MPKWRLNQMMMNIKDKIEIVQSEIAKLGLEERQPRNLYEPMDYIMALGGKRLRPLMLLLAYEAYKPQGDCSEIAPAMRAIELFHNFSLLHDDVMDDAPIRRGKPTVYKKWGANTAILSGDGMLVEAYRHLAQLDDQKIPTALRLFNDMATAVCEGQQYDMDYELRALDQITIPEYVGMIRLKTSFLFCGAVSLGAYLADAPEIDRERLWKAVEIMGLAFQIKDDYLDIYGNPGFGKRQGGDILEGKRTWLLLTAYNKEPMAVKEALSIADEDEKIATMTALYTRLGIGEAALSEVQRLSDDATRVLNELSVEADALKQLFTSLVAREV</sequence>
<gene>
    <name evidence="7" type="ORF">E4P47_07205</name>
</gene>
<keyword evidence="8" id="KW-1185">Reference proteome</keyword>
<dbReference type="GO" id="GO:0008299">
    <property type="term" value="P:isoprenoid biosynthetic process"/>
    <property type="evidence" value="ECO:0007669"/>
    <property type="project" value="InterPro"/>
</dbReference>
<dbReference type="PANTHER" id="PTHR12001">
    <property type="entry name" value="GERANYLGERANYL PYROPHOSPHATE SYNTHASE"/>
    <property type="match status" value="1"/>
</dbReference>
<proteinExistence type="inferred from homology"/>
<dbReference type="Proteomes" id="UP000297225">
    <property type="component" value="Unassembled WGS sequence"/>
</dbReference>
<comment type="similarity">
    <text evidence="2 6">Belongs to the FPP/GGPP synthase family.</text>
</comment>
<dbReference type="InterPro" id="IPR033749">
    <property type="entry name" value="Polyprenyl_synt_CS"/>
</dbReference>
<accession>A0A4Y8WPW8</accession>
<comment type="cofactor">
    <cofactor evidence="1">
        <name>Mg(2+)</name>
        <dbReference type="ChEBI" id="CHEBI:18420"/>
    </cofactor>
</comment>
<dbReference type="EMBL" id="SPNC01000115">
    <property type="protein sequence ID" value="TFH94496.1"/>
    <property type="molecule type" value="Genomic_DNA"/>
</dbReference>
<dbReference type="PANTHER" id="PTHR12001:SF85">
    <property type="entry name" value="SHORT CHAIN ISOPRENYL DIPHOSPHATE SYNTHASE"/>
    <property type="match status" value="1"/>
</dbReference>
<dbReference type="SFLD" id="SFLDG01017">
    <property type="entry name" value="Polyprenyl_Transferase_Like"/>
    <property type="match status" value="1"/>
</dbReference>
<dbReference type="RefSeq" id="WP_134849423.1">
    <property type="nucleotide sequence ID" value="NZ_SPNB01000020.1"/>
</dbReference>
<reference evidence="7 8" key="1">
    <citation type="submission" date="2019-03" db="EMBL/GenBank/DDBJ databases">
        <title>Porphyromonas levii Isolated from the Uterus of Dairy Cows.</title>
        <authorList>
            <person name="Francis A.M."/>
        </authorList>
    </citation>
    <scope>NUCLEOTIDE SEQUENCE [LARGE SCALE GENOMIC DNA]</scope>
    <source>
        <strain evidence="7 8">AF5678</strain>
    </source>
</reference>
<keyword evidence="4" id="KW-0479">Metal-binding</keyword>
<dbReference type="GO" id="GO:0046872">
    <property type="term" value="F:metal ion binding"/>
    <property type="evidence" value="ECO:0007669"/>
    <property type="project" value="UniProtKB-KW"/>
</dbReference>
<dbReference type="Pfam" id="PF00348">
    <property type="entry name" value="polyprenyl_synt"/>
    <property type="match status" value="1"/>
</dbReference>
<evidence type="ECO:0000256" key="3">
    <source>
        <dbReference type="ARBA" id="ARBA00022679"/>
    </source>
</evidence>
<dbReference type="InterPro" id="IPR000092">
    <property type="entry name" value="Polyprenyl_synt"/>
</dbReference>
<dbReference type="PROSITE" id="PS00723">
    <property type="entry name" value="POLYPRENYL_SYNTHASE_1"/>
    <property type="match status" value="1"/>
</dbReference>
<evidence type="ECO:0000256" key="4">
    <source>
        <dbReference type="ARBA" id="ARBA00022723"/>
    </source>
</evidence>
<dbReference type="GO" id="GO:0004659">
    <property type="term" value="F:prenyltransferase activity"/>
    <property type="evidence" value="ECO:0007669"/>
    <property type="project" value="InterPro"/>
</dbReference>
<dbReference type="SFLD" id="SFLDS00005">
    <property type="entry name" value="Isoprenoid_Synthase_Type_I"/>
    <property type="match status" value="1"/>
</dbReference>
<comment type="caution">
    <text evidence="7">The sequence shown here is derived from an EMBL/GenBank/DDBJ whole genome shotgun (WGS) entry which is preliminary data.</text>
</comment>
<keyword evidence="5" id="KW-0460">Magnesium</keyword>
<dbReference type="PROSITE" id="PS00444">
    <property type="entry name" value="POLYPRENYL_SYNTHASE_2"/>
    <property type="match status" value="1"/>
</dbReference>
<dbReference type="Gene3D" id="1.10.600.10">
    <property type="entry name" value="Farnesyl Diphosphate Synthase"/>
    <property type="match status" value="1"/>
</dbReference>
<keyword evidence="3 6" id="KW-0808">Transferase</keyword>
<dbReference type="AlphaFoldDB" id="A0A4Y8WPW8"/>
<dbReference type="CDD" id="cd00685">
    <property type="entry name" value="Trans_IPPS_HT"/>
    <property type="match status" value="1"/>
</dbReference>
<dbReference type="InterPro" id="IPR008949">
    <property type="entry name" value="Isoprenoid_synthase_dom_sf"/>
</dbReference>
<evidence type="ECO:0000313" key="8">
    <source>
        <dbReference type="Proteomes" id="UP000297225"/>
    </source>
</evidence>
<dbReference type="OrthoDB" id="9805316at2"/>